<organism evidence="2 3">
    <name type="scientific">Burkholderia ambifaria IOP40-10</name>
    <dbReference type="NCBI Taxonomy" id="396596"/>
    <lineage>
        <taxon>Bacteria</taxon>
        <taxon>Pseudomonadati</taxon>
        <taxon>Pseudomonadota</taxon>
        <taxon>Betaproteobacteria</taxon>
        <taxon>Burkholderiales</taxon>
        <taxon>Burkholderiaceae</taxon>
        <taxon>Burkholderia</taxon>
        <taxon>Burkholderia cepacia complex</taxon>
    </lineage>
</organism>
<protein>
    <submittedName>
        <fullName evidence="2">Uncharacterized protein</fullName>
    </submittedName>
</protein>
<accession>B1FQU2</accession>
<comment type="caution">
    <text evidence="2">The sequence shown here is derived from an EMBL/GenBank/DDBJ whole genome shotgun (WGS) entry which is preliminary data.</text>
</comment>
<dbReference type="EMBL" id="ABLC01000351">
    <property type="protein sequence ID" value="EDT00080.1"/>
    <property type="molecule type" value="Genomic_DNA"/>
</dbReference>
<feature type="compositionally biased region" description="Basic and acidic residues" evidence="1">
    <location>
        <begin position="18"/>
        <end position="32"/>
    </location>
</feature>
<reference evidence="2 3" key="1">
    <citation type="submission" date="2008-03" db="EMBL/GenBank/DDBJ databases">
        <title>Sequencing of the draft genome and assembly of Burkholderia ambifaria IOP40-10.</title>
        <authorList>
            <consortium name="US DOE Joint Genome Institute (JGI-PGF)"/>
            <person name="Copeland A."/>
            <person name="Lucas S."/>
            <person name="Lapidus A."/>
            <person name="Glavina del Rio T."/>
            <person name="Dalin E."/>
            <person name="Tice H."/>
            <person name="Bruce D."/>
            <person name="Goodwin L."/>
            <person name="Pitluck S."/>
            <person name="Larimer F."/>
            <person name="Land M.L."/>
            <person name="Hauser L."/>
            <person name="Tiedje J."/>
            <person name="Richardson P."/>
        </authorList>
    </citation>
    <scope>NUCLEOTIDE SEQUENCE [LARGE SCALE GENOMIC DNA]</scope>
    <source>
        <strain evidence="2 3">IOP40-10</strain>
    </source>
</reference>
<feature type="region of interest" description="Disordered" evidence="1">
    <location>
        <begin position="1"/>
        <end position="41"/>
    </location>
</feature>
<gene>
    <name evidence="2" type="ORF">BamIOP4010DRAFT_6403</name>
</gene>
<dbReference type="Proteomes" id="UP000005463">
    <property type="component" value="Unassembled WGS sequence"/>
</dbReference>
<dbReference type="AlphaFoldDB" id="B1FQU2"/>
<evidence type="ECO:0000313" key="3">
    <source>
        <dbReference type="Proteomes" id="UP000005463"/>
    </source>
</evidence>
<feature type="compositionally biased region" description="Low complexity" evidence="1">
    <location>
        <begin position="1"/>
        <end position="13"/>
    </location>
</feature>
<evidence type="ECO:0000313" key="2">
    <source>
        <dbReference type="EMBL" id="EDT00080.1"/>
    </source>
</evidence>
<proteinExistence type="predicted"/>
<sequence length="66" mass="7142">MVVVAEGAAATEAPPDSRGAERRARAQPETGRHARGAPLRRTTYRRMAFTSAGVTFAGWPPHVARR</sequence>
<name>B1FQU2_9BURK</name>
<evidence type="ECO:0000256" key="1">
    <source>
        <dbReference type="SAM" id="MobiDB-lite"/>
    </source>
</evidence>